<name>A0ABQ4ML29_9BACL</name>
<dbReference type="PROSITE" id="PS51186">
    <property type="entry name" value="GNAT"/>
    <property type="match status" value="1"/>
</dbReference>
<keyword evidence="2" id="KW-0012">Acyltransferase</keyword>
<feature type="domain" description="N-acetyltransferase" evidence="3">
    <location>
        <begin position="10"/>
        <end position="169"/>
    </location>
</feature>
<dbReference type="PANTHER" id="PTHR43420">
    <property type="entry name" value="ACETYLTRANSFERASE"/>
    <property type="match status" value="1"/>
</dbReference>
<keyword evidence="1" id="KW-0808">Transferase</keyword>
<accession>A0ABQ4ML29</accession>
<dbReference type="InterPro" id="IPR000182">
    <property type="entry name" value="GNAT_dom"/>
</dbReference>
<protein>
    <submittedName>
        <fullName evidence="4">N-acetyltransferase</fullName>
    </submittedName>
</protein>
<evidence type="ECO:0000313" key="5">
    <source>
        <dbReference type="Proteomes" id="UP000681290"/>
    </source>
</evidence>
<organism evidence="4 5">
    <name type="scientific">Paenibacillus woosongensis</name>
    <dbReference type="NCBI Taxonomy" id="307580"/>
    <lineage>
        <taxon>Bacteria</taxon>
        <taxon>Bacillati</taxon>
        <taxon>Bacillota</taxon>
        <taxon>Bacilli</taxon>
        <taxon>Bacillales</taxon>
        <taxon>Paenibacillaceae</taxon>
        <taxon>Paenibacillus</taxon>
    </lineage>
</organism>
<dbReference type="Pfam" id="PF00583">
    <property type="entry name" value="Acetyltransf_1"/>
    <property type="match status" value="1"/>
</dbReference>
<evidence type="ECO:0000313" key="4">
    <source>
        <dbReference type="EMBL" id="GIP56692.1"/>
    </source>
</evidence>
<dbReference type="CDD" id="cd04301">
    <property type="entry name" value="NAT_SF"/>
    <property type="match status" value="1"/>
</dbReference>
<dbReference type="InterPro" id="IPR050680">
    <property type="entry name" value="YpeA/RimI_acetyltransf"/>
</dbReference>
<evidence type="ECO:0000256" key="1">
    <source>
        <dbReference type="ARBA" id="ARBA00022679"/>
    </source>
</evidence>
<gene>
    <name evidence="4" type="ORF">J15TS10_05060</name>
</gene>
<evidence type="ECO:0000259" key="3">
    <source>
        <dbReference type="PROSITE" id="PS51186"/>
    </source>
</evidence>
<comment type="caution">
    <text evidence="4">The sequence shown here is derived from an EMBL/GenBank/DDBJ whole genome shotgun (WGS) entry which is preliminary data.</text>
</comment>
<keyword evidence="5" id="KW-1185">Reference proteome</keyword>
<dbReference type="EMBL" id="BOSM01000001">
    <property type="protein sequence ID" value="GIP56692.1"/>
    <property type="molecule type" value="Genomic_DNA"/>
</dbReference>
<dbReference type="Gene3D" id="3.40.630.30">
    <property type="match status" value="1"/>
</dbReference>
<dbReference type="Proteomes" id="UP000681290">
    <property type="component" value="Unassembled WGS sequence"/>
</dbReference>
<sequence length="169" mass="20272">MLGDDLRTQLLVRPALHEEAPIILDLWQNSARWLNSKGIYQWRPEYFNLEQVLEFMNDGSDVYLAEWNNEIVGTYILTWSDPFIWQELDNSESGYIHRFAVHREYRGLDIGKYLLKNAEQQIRLKGKTWIRLDCMAENPRLNQYYRDCGFQYIRRIDGEGWSANLYEKQ</sequence>
<reference evidence="4 5" key="1">
    <citation type="submission" date="2021-03" db="EMBL/GenBank/DDBJ databases">
        <title>Antimicrobial resistance genes in bacteria isolated from Japanese honey, and their potential for conferring macrolide and lincosamide resistance in the American foulbrood pathogen Paenibacillus larvae.</title>
        <authorList>
            <person name="Okamoto M."/>
            <person name="Kumagai M."/>
            <person name="Kanamori H."/>
            <person name="Takamatsu D."/>
        </authorList>
    </citation>
    <scope>NUCLEOTIDE SEQUENCE [LARGE SCALE GENOMIC DNA]</scope>
    <source>
        <strain evidence="4 5">J15TS10</strain>
    </source>
</reference>
<dbReference type="SUPFAM" id="SSF55729">
    <property type="entry name" value="Acyl-CoA N-acyltransferases (Nat)"/>
    <property type="match status" value="1"/>
</dbReference>
<dbReference type="InterPro" id="IPR016181">
    <property type="entry name" value="Acyl_CoA_acyltransferase"/>
</dbReference>
<proteinExistence type="predicted"/>
<evidence type="ECO:0000256" key="2">
    <source>
        <dbReference type="ARBA" id="ARBA00023315"/>
    </source>
</evidence>